<dbReference type="AlphaFoldDB" id="A0A0P6W672"/>
<dbReference type="CDD" id="cd06223">
    <property type="entry name" value="PRTases_typeI"/>
    <property type="match status" value="1"/>
</dbReference>
<dbReference type="STRING" id="665126.ABB55_18825"/>
<evidence type="ECO:0000313" key="1">
    <source>
        <dbReference type="EMBL" id="KPL54011.1"/>
    </source>
</evidence>
<dbReference type="EMBL" id="LJYW01000001">
    <property type="protein sequence ID" value="KPL54011.1"/>
    <property type="molecule type" value="Genomic_DNA"/>
</dbReference>
<dbReference type="InterPro" id="IPR029057">
    <property type="entry name" value="PRTase-like"/>
</dbReference>
<reference evidence="1 2" key="2">
    <citation type="submission" date="2015-10" db="EMBL/GenBank/DDBJ databases">
        <title>Draft Genome Sequence of Prosthecomicrobium hirschii ATCC 27832.</title>
        <authorList>
            <person name="Daniel J."/>
            <person name="Givan S.A."/>
            <person name="Brun Y.V."/>
            <person name="Brown P.J."/>
        </authorList>
    </citation>
    <scope>NUCLEOTIDE SEQUENCE [LARGE SCALE GENOMIC DNA]</scope>
    <source>
        <strain evidence="1 2">16</strain>
    </source>
</reference>
<comment type="caution">
    <text evidence="1">The sequence shown here is derived from an EMBL/GenBank/DDBJ whole genome shotgun (WGS) entry which is preliminary data.</text>
</comment>
<organism evidence="1 2">
    <name type="scientific">Prosthecodimorpha hirschii</name>
    <dbReference type="NCBI Taxonomy" id="665126"/>
    <lineage>
        <taxon>Bacteria</taxon>
        <taxon>Pseudomonadati</taxon>
        <taxon>Pseudomonadota</taxon>
        <taxon>Alphaproteobacteria</taxon>
        <taxon>Hyphomicrobiales</taxon>
        <taxon>Ancalomicrobiaceae</taxon>
        <taxon>Prosthecodimorpha</taxon>
    </lineage>
</organism>
<protein>
    <recommendedName>
        <fullName evidence="3">Phosphoribosyltransferase domain-containing protein</fullName>
    </recommendedName>
</protein>
<sequence>MHCAYAEDLKTHPDYRAAKLRGDAEAAHRLIENLAAEATLDKIADSILREETHVVSPAKDEHFSNNALAPTYAVWLAAQLDLHFHGDIYLADRRKRDLSNGWERLVNPSTFYGRVPENSDFIVADDVCTVGGTIADMISFLELNGGRVVCATALAASGGSDVPLAISDATRVGLEREYGGALDAFLREGLGHGIECLTEREARLFLGKGPSLDRVRDALARAADASDDREGQADRGREA</sequence>
<evidence type="ECO:0008006" key="3">
    <source>
        <dbReference type="Google" id="ProtNLM"/>
    </source>
</evidence>
<name>A0A0P6W672_9HYPH</name>
<dbReference type="Proteomes" id="UP000048984">
    <property type="component" value="Unassembled WGS sequence"/>
</dbReference>
<dbReference type="Gene3D" id="3.40.50.2020">
    <property type="match status" value="1"/>
</dbReference>
<evidence type="ECO:0000313" key="2">
    <source>
        <dbReference type="Proteomes" id="UP000048984"/>
    </source>
</evidence>
<dbReference type="InterPro" id="IPR000836">
    <property type="entry name" value="PRTase_dom"/>
</dbReference>
<accession>A0A0P6W672</accession>
<proteinExistence type="predicted"/>
<dbReference type="SUPFAM" id="SSF53271">
    <property type="entry name" value="PRTase-like"/>
    <property type="match status" value="1"/>
</dbReference>
<reference evidence="1 2" key="1">
    <citation type="submission" date="2015-09" db="EMBL/GenBank/DDBJ databases">
        <authorList>
            <person name="Jackson K.R."/>
            <person name="Lunt B.L."/>
            <person name="Fisher J.N.B."/>
            <person name="Gardner A.V."/>
            <person name="Bailey M.E."/>
            <person name="Deus L.M."/>
            <person name="Earl A.S."/>
            <person name="Gibby P.D."/>
            <person name="Hartmann K.A."/>
            <person name="Liu J.E."/>
            <person name="Manci A.M."/>
            <person name="Nielsen D.A."/>
            <person name="Solomon M.B."/>
            <person name="Breakwell D.P."/>
            <person name="Burnett S.H."/>
            <person name="Grose J.H."/>
        </authorList>
    </citation>
    <scope>NUCLEOTIDE SEQUENCE [LARGE SCALE GENOMIC DNA]</scope>
    <source>
        <strain evidence="1 2">16</strain>
    </source>
</reference>
<keyword evidence="2" id="KW-1185">Reference proteome</keyword>
<gene>
    <name evidence="1" type="ORF">ABB55_18825</name>
</gene>